<dbReference type="InterPro" id="IPR013977">
    <property type="entry name" value="GcvT_C"/>
</dbReference>
<dbReference type="InterPro" id="IPR006222">
    <property type="entry name" value="GCVT_N"/>
</dbReference>
<dbReference type="Pfam" id="PF08669">
    <property type="entry name" value="GCV_T_C"/>
    <property type="match status" value="1"/>
</dbReference>
<feature type="domain" description="Aminomethyltransferase C-terminal" evidence="2">
    <location>
        <begin position="290"/>
        <end position="366"/>
    </location>
</feature>
<comment type="caution">
    <text evidence="3">The sequence shown here is derived from an EMBL/GenBank/DDBJ whole genome shotgun (WGS) entry which is preliminary data.</text>
</comment>
<dbReference type="Pfam" id="PF01571">
    <property type="entry name" value="GCV_T"/>
    <property type="match status" value="1"/>
</dbReference>
<dbReference type="PANTHER" id="PTHR43757">
    <property type="entry name" value="AMINOMETHYLTRANSFERASE"/>
    <property type="match status" value="1"/>
</dbReference>
<organism evidence="3 4">
    <name type="scientific">Leucobacter soli</name>
    <dbReference type="NCBI Taxonomy" id="2812850"/>
    <lineage>
        <taxon>Bacteria</taxon>
        <taxon>Bacillati</taxon>
        <taxon>Actinomycetota</taxon>
        <taxon>Actinomycetes</taxon>
        <taxon>Micrococcales</taxon>
        <taxon>Microbacteriaceae</taxon>
        <taxon>Leucobacter</taxon>
    </lineage>
</organism>
<dbReference type="EMBL" id="CAJVAP010000012">
    <property type="protein sequence ID" value="CAG7610229.1"/>
    <property type="molecule type" value="Genomic_DNA"/>
</dbReference>
<keyword evidence="3" id="KW-0808">Transferase</keyword>
<proteinExistence type="predicted"/>
<dbReference type="InterPro" id="IPR028896">
    <property type="entry name" value="GcvT/YgfZ/DmdA"/>
</dbReference>
<name>A0A916NNT3_9MICO</name>
<evidence type="ECO:0000259" key="1">
    <source>
        <dbReference type="Pfam" id="PF01571"/>
    </source>
</evidence>
<sequence length="374" mass="40347">MPMPKHLKPCPFFDRVPADLTEDEWTDVAGQATPERITGTEAEYRAFRTGVGMIDFSMLPKWEITGPGAIDVLNAVFSRNVSALAPGSIAYGVVVREDGTMMDDCTVLIYGDDHVRLTGGNWEVEDVIRSYLTPETSLTELRSTIATLSVQGPKSRETLQKLTATDLSNEAFPYYTFQTGVDLAGIPAHINRMGFTAELGYEVMVPIERALDLWDAVAEAGAEFGAIGCGGGALMMVRVEAGMVMGDLEYDAETTPFECRMGWSVDLDKKQFHGRDALVALKDRARRTVASIVVDGEPEGLDEAPLFDGDVEVGFITMAVPSPELGGRTLALARVAKGHAAKGNGLSVRADGGDHAAEVVATPVYDPQRLKVRS</sequence>
<feature type="domain" description="GCVT N-terminal" evidence="1">
    <location>
        <begin position="38"/>
        <end position="269"/>
    </location>
</feature>
<dbReference type="AlphaFoldDB" id="A0A916NNT3"/>
<dbReference type="Proteomes" id="UP000693892">
    <property type="component" value="Unassembled WGS sequence"/>
</dbReference>
<evidence type="ECO:0000259" key="2">
    <source>
        <dbReference type="Pfam" id="PF08669"/>
    </source>
</evidence>
<dbReference type="PANTHER" id="PTHR43757:SF2">
    <property type="entry name" value="AMINOMETHYLTRANSFERASE, MITOCHONDRIAL"/>
    <property type="match status" value="1"/>
</dbReference>
<accession>A0A916NNT3</accession>
<dbReference type="GO" id="GO:0004047">
    <property type="term" value="F:aminomethyltransferase activity"/>
    <property type="evidence" value="ECO:0007669"/>
    <property type="project" value="UniProtKB-EC"/>
</dbReference>
<dbReference type="PIRSF" id="PIRSF006487">
    <property type="entry name" value="GcvT"/>
    <property type="match status" value="1"/>
</dbReference>
<evidence type="ECO:0000313" key="4">
    <source>
        <dbReference type="Proteomes" id="UP000693892"/>
    </source>
</evidence>
<gene>
    <name evidence="3" type="primary">gcvT_2</name>
    <name evidence="3" type="ORF">LEUCIP111803_01279</name>
</gene>
<protein>
    <submittedName>
        <fullName evidence="3">Aminomethyltransferase</fullName>
        <ecNumber evidence="3">2.1.2.10</ecNumber>
    </submittedName>
</protein>
<dbReference type="EC" id="2.1.2.10" evidence="3"/>
<reference evidence="3" key="1">
    <citation type="submission" date="2021-06" db="EMBL/GenBank/DDBJ databases">
        <authorList>
            <person name="Criscuolo A."/>
        </authorList>
    </citation>
    <scope>NUCLEOTIDE SEQUENCE</scope>
    <source>
        <strain evidence="3">CIP111803</strain>
    </source>
</reference>
<evidence type="ECO:0000313" key="3">
    <source>
        <dbReference type="EMBL" id="CAG7610229.1"/>
    </source>
</evidence>
<dbReference type="RefSeq" id="WP_218114900.1">
    <property type="nucleotide sequence ID" value="NZ_CAJVAP010000012.1"/>
</dbReference>
<keyword evidence="4" id="KW-1185">Reference proteome</keyword>